<proteinExistence type="predicted"/>
<evidence type="ECO:0000313" key="8">
    <source>
        <dbReference type="Proteomes" id="UP000673691"/>
    </source>
</evidence>
<organism evidence="7 8">
    <name type="scientific">Olpidium bornovanus</name>
    <dbReference type="NCBI Taxonomy" id="278681"/>
    <lineage>
        <taxon>Eukaryota</taxon>
        <taxon>Fungi</taxon>
        <taxon>Fungi incertae sedis</taxon>
        <taxon>Olpidiomycota</taxon>
        <taxon>Olpidiomycotina</taxon>
        <taxon>Olpidiomycetes</taxon>
        <taxon>Olpidiales</taxon>
        <taxon>Olpidiaceae</taxon>
        <taxon>Olpidium</taxon>
    </lineage>
</organism>
<feature type="compositionally biased region" description="Basic and acidic residues" evidence="5">
    <location>
        <begin position="618"/>
        <end position="630"/>
    </location>
</feature>
<reference evidence="7 8" key="1">
    <citation type="journal article" name="Sci. Rep.">
        <title>Genome-scale phylogenetic analyses confirm Olpidium as the closest living zoosporic fungus to the non-flagellated, terrestrial fungi.</title>
        <authorList>
            <person name="Chang Y."/>
            <person name="Rochon D."/>
            <person name="Sekimoto S."/>
            <person name="Wang Y."/>
            <person name="Chovatia M."/>
            <person name="Sandor L."/>
            <person name="Salamov A."/>
            <person name="Grigoriev I.V."/>
            <person name="Stajich J.E."/>
            <person name="Spatafora J.W."/>
        </authorList>
    </citation>
    <scope>NUCLEOTIDE SEQUENCE [LARGE SCALE GENOMIC DNA]</scope>
    <source>
        <strain evidence="7">S191</strain>
    </source>
</reference>
<dbReference type="Proteomes" id="UP000673691">
    <property type="component" value="Unassembled WGS sequence"/>
</dbReference>
<sequence length="784" mass="84522">MTGDISAGYHLTLDLDLAGGSGVFGEGDRRAGAAFDTPNLLDLVSADAFFRGNGAAGEAANLADRDGGNDFLAATPDGCQKRLAGRRRFRNRAIPSANSAVDRVTPATAPASSRLRTTRSGLESNAVRRVLDTLEELVTPGRHASGTRPAVETPSVRSGKTAPRPLLRPPLDKAGLPGLFDDDPAPELSHPVSAANFAIPADSPLARAFLKEPDRTRPAVETPLVRPGKTAPSSLLRPPLDKAGLPGLFDDEPAPELSHPVSAANFAILADSPLARAFLKEPDRASTRWQPHFCSSPKVGPPRRGSPPRLASVRGNPALAAGSNFVSKIEEAKRHRHGGDGSFSVEPAGAYLREPKNSTGSLVTTESSLPFLETGLPDLVELNGLGNCSAEVRLGTDENTQQPALDAFGLGSFDQVFITEQDLDRAREKLLEDERRSPAEAMAISLEKLKAASRTGCEESLAERDAADLAASRESPIYEQVAICCDWVTLGIGSMSFCGVTEAIRWRGLVSQVLQHGPVDLTFWRTDVSDIRVKRLSDEQPRILVTLRRENAADLFVQSEFAESDVDSIEGCIERFTRRTNLGSLPSEVTPANESDGLENTATRAACLNVEVNTGENSESRLDKTDRDLDSAEDDEVYRVAVNAAYSRRDELVSLAEEELQNSLQKLDEERRKRQTLGKKTAGISLSAGRPQAPEATGARERDGGGESALGDCKLCWDNEETHGDGANDVAQHYCGRFNCVTVLQPCGHRLCELCAKRLQDSTTLCPWDRMDFVSVVCRRAHVI</sequence>
<evidence type="ECO:0000256" key="1">
    <source>
        <dbReference type="ARBA" id="ARBA00022723"/>
    </source>
</evidence>
<accession>A0A8H8DMC2</accession>
<dbReference type="PROSITE" id="PS00518">
    <property type="entry name" value="ZF_RING_1"/>
    <property type="match status" value="1"/>
</dbReference>
<comment type="caution">
    <text evidence="7">The sequence shown here is derived from an EMBL/GenBank/DDBJ whole genome shotgun (WGS) entry which is preliminary data.</text>
</comment>
<dbReference type="InterPro" id="IPR017907">
    <property type="entry name" value="Znf_RING_CS"/>
</dbReference>
<evidence type="ECO:0000256" key="2">
    <source>
        <dbReference type="ARBA" id="ARBA00022771"/>
    </source>
</evidence>
<dbReference type="OrthoDB" id="5599945at2759"/>
<evidence type="ECO:0000313" key="7">
    <source>
        <dbReference type="EMBL" id="KAG5463583.1"/>
    </source>
</evidence>
<feature type="domain" description="RING-type" evidence="6">
    <location>
        <begin position="713"/>
        <end position="770"/>
    </location>
</feature>
<dbReference type="GO" id="GO:0008270">
    <property type="term" value="F:zinc ion binding"/>
    <property type="evidence" value="ECO:0007669"/>
    <property type="project" value="UniProtKB-KW"/>
</dbReference>
<protein>
    <recommendedName>
        <fullName evidence="6">RING-type domain-containing protein</fullName>
    </recommendedName>
</protein>
<feature type="region of interest" description="Disordered" evidence="5">
    <location>
        <begin position="211"/>
        <end position="244"/>
    </location>
</feature>
<keyword evidence="8" id="KW-1185">Reference proteome</keyword>
<feature type="region of interest" description="Disordered" evidence="5">
    <location>
        <begin position="141"/>
        <end position="187"/>
    </location>
</feature>
<name>A0A8H8DMC2_9FUNG</name>
<gene>
    <name evidence="7" type="ORF">BJ554DRAFT_6300</name>
</gene>
<dbReference type="SUPFAM" id="SSF57850">
    <property type="entry name" value="RING/U-box"/>
    <property type="match status" value="1"/>
</dbReference>
<keyword evidence="3" id="KW-0862">Zinc</keyword>
<feature type="region of interest" description="Disordered" evidence="5">
    <location>
        <begin position="612"/>
        <end position="632"/>
    </location>
</feature>
<dbReference type="AlphaFoldDB" id="A0A8H8DMC2"/>
<evidence type="ECO:0000256" key="4">
    <source>
        <dbReference type="PROSITE-ProRule" id="PRU00175"/>
    </source>
</evidence>
<dbReference type="PROSITE" id="PS50089">
    <property type="entry name" value="ZF_RING_2"/>
    <property type="match status" value="1"/>
</dbReference>
<evidence type="ECO:0000259" key="6">
    <source>
        <dbReference type="PROSITE" id="PS50089"/>
    </source>
</evidence>
<evidence type="ECO:0000256" key="3">
    <source>
        <dbReference type="ARBA" id="ARBA00022833"/>
    </source>
</evidence>
<evidence type="ECO:0000256" key="5">
    <source>
        <dbReference type="SAM" id="MobiDB-lite"/>
    </source>
</evidence>
<feature type="region of interest" description="Disordered" evidence="5">
    <location>
        <begin position="671"/>
        <end position="708"/>
    </location>
</feature>
<dbReference type="InterPro" id="IPR001841">
    <property type="entry name" value="Znf_RING"/>
</dbReference>
<keyword evidence="2 4" id="KW-0863">Zinc-finger</keyword>
<feature type="region of interest" description="Disordered" evidence="5">
    <location>
        <begin position="289"/>
        <end position="310"/>
    </location>
</feature>
<keyword evidence="1" id="KW-0479">Metal-binding</keyword>
<dbReference type="EMBL" id="JAEFCI010000388">
    <property type="protein sequence ID" value="KAG5463583.1"/>
    <property type="molecule type" value="Genomic_DNA"/>
</dbReference>